<reference evidence="1" key="2">
    <citation type="journal article" date="2015" name="Data Brief">
        <title>Shoot transcriptome of the giant reed, Arundo donax.</title>
        <authorList>
            <person name="Barrero R.A."/>
            <person name="Guerrero F.D."/>
            <person name="Moolhuijzen P."/>
            <person name="Goolsby J.A."/>
            <person name="Tidwell J."/>
            <person name="Bellgard S.E."/>
            <person name="Bellgard M.I."/>
        </authorList>
    </citation>
    <scope>NUCLEOTIDE SEQUENCE</scope>
    <source>
        <tissue evidence="1">Shoot tissue taken approximately 20 cm above the soil surface</tissue>
    </source>
</reference>
<reference evidence="1" key="1">
    <citation type="submission" date="2014-09" db="EMBL/GenBank/DDBJ databases">
        <authorList>
            <person name="Magalhaes I.L.F."/>
            <person name="Oliveira U."/>
            <person name="Santos F.R."/>
            <person name="Vidigal T.H.D.A."/>
            <person name="Brescovit A.D."/>
            <person name="Santos A.J."/>
        </authorList>
    </citation>
    <scope>NUCLEOTIDE SEQUENCE</scope>
    <source>
        <tissue evidence="1">Shoot tissue taken approximately 20 cm above the soil surface</tissue>
    </source>
</reference>
<evidence type="ECO:0000313" key="1">
    <source>
        <dbReference type="EMBL" id="JAE31478.1"/>
    </source>
</evidence>
<accession>A0A0A9HF05</accession>
<proteinExistence type="predicted"/>
<dbReference type="AlphaFoldDB" id="A0A0A9HF05"/>
<name>A0A0A9HF05_ARUDO</name>
<organism evidence="1">
    <name type="scientific">Arundo donax</name>
    <name type="common">Giant reed</name>
    <name type="synonym">Donax arundinaceus</name>
    <dbReference type="NCBI Taxonomy" id="35708"/>
    <lineage>
        <taxon>Eukaryota</taxon>
        <taxon>Viridiplantae</taxon>
        <taxon>Streptophyta</taxon>
        <taxon>Embryophyta</taxon>
        <taxon>Tracheophyta</taxon>
        <taxon>Spermatophyta</taxon>
        <taxon>Magnoliopsida</taxon>
        <taxon>Liliopsida</taxon>
        <taxon>Poales</taxon>
        <taxon>Poaceae</taxon>
        <taxon>PACMAD clade</taxon>
        <taxon>Arundinoideae</taxon>
        <taxon>Arundineae</taxon>
        <taxon>Arundo</taxon>
    </lineage>
</organism>
<protein>
    <submittedName>
        <fullName evidence="1">Uncharacterized protein</fullName>
    </submittedName>
</protein>
<sequence length="49" mass="5270">MSGDTIKLPDALGSNQEAILIIIQSPGQPNIHMYMEQASGSNKTSLLKK</sequence>
<dbReference type="EMBL" id="GBRH01166418">
    <property type="protein sequence ID" value="JAE31478.1"/>
    <property type="molecule type" value="Transcribed_RNA"/>
</dbReference>